<evidence type="ECO:0000256" key="2">
    <source>
        <dbReference type="ARBA" id="ARBA00022692"/>
    </source>
</evidence>
<keyword evidence="2 6" id="KW-0812">Transmembrane</keyword>
<dbReference type="GO" id="GO:0006508">
    <property type="term" value="P:proteolysis"/>
    <property type="evidence" value="ECO:0007669"/>
    <property type="project" value="UniProtKB-KW"/>
</dbReference>
<dbReference type="InterPro" id="IPR050925">
    <property type="entry name" value="Rhomboid_protease_S54"/>
</dbReference>
<evidence type="ECO:0000313" key="8">
    <source>
        <dbReference type="EMBL" id="TZF89196.1"/>
    </source>
</evidence>
<accession>A0A5D8Z3T1</accession>
<evidence type="ECO:0000256" key="6">
    <source>
        <dbReference type="SAM" id="Phobius"/>
    </source>
</evidence>
<feature type="transmembrane region" description="Helical" evidence="6">
    <location>
        <begin position="26"/>
        <end position="43"/>
    </location>
</feature>
<evidence type="ECO:0000256" key="5">
    <source>
        <dbReference type="SAM" id="MobiDB-lite"/>
    </source>
</evidence>
<keyword evidence="4 6" id="KW-0472">Membrane</keyword>
<dbReference type="InterPro" id="IPR035952">
    <property type="entry name" value="Rhomboid-like_sf"/>
</dbReference>
<dbReference type="GO" id="GO:0016020">
    <property type="term" value="C:membrane"/>
    <property type="evidence" value="ECO:0007669"/>
    <property type="project" value="UniProtKB-SubCell"/>
</dbReference>
<comment type="subcellular location">
    <subcellularLocation>
        <location evidence="1">Membrane</location>
        <topology evidence="1">Multi-pass membrane protein</topology>
    </subcellularLocation>
</comment>
<keyword evidence="8" id="KW-0378">Hydrolase</keyword>
<organism evidence="8 9">
    <name type="scientific">Cognatilysobacter lacus</name>
    <dbReference type="NCBI Taxonomy" id="1643323"/>
    <lineage>
        <taxon>Bacteria</taxon>
        <taxon>Pseudomonadati</taxon>
        <taxon>Pseudomonadota</taxon>
        <taxon>Gammaproteobacteria</taxon>
        <taxon>Lysobacterales</taxon>
        <taxon>Lysobacteraceae</taxon>
        <taxon>Cognatilysobacter</taxon>
    </lineage>
</organism>
<dbReference type="PANTHER" id="PTHR43731:SF9">
    <property type="entry name" value="SLR1461 PROTEIN"/>
    <property type="match status" value="1"/>
</dbReference>
<comment type="caution">
    <text evidence="8">The sequence shown here is derived from an EMBL/GenBank/DDBJ whole genome shotgun (WGS) entry which is preliminary data.</text>
</comment>
<feature type="transmembrane region" description="Helical" evidence="6">
    <location>
        <begin position="125"/>
        <end position="145"/>
    </location>
</feature>
<feature type="region of interest" description="Disordered" evidence="5">
    <location>
        <begin position="204"/>
        <end position="232"/>
    </location>
</feature>
<dbReference type="AlphaFoldDB" id="A0A5D8Z3T1"/>
<dbReference type="Pfam" id="PF01694">
    <property type="entry name" value="Rhomboid"/>
    <property type="match status" value="1"/>
</dbReference>
<keyword evidence="8" id="KW-0645">Protease</keyword>
<dbReference type="RefSeq" id="WP_149353011.1">
    <property type="nucleotide sequence ID" value="NZ_VTRV01000088.1"/>
</dbReference>
<evidence type="ECO:0000256" key="3">
    <source>
        <dbReference type="ARBA" id="ARBA00022989"/>
    </source>
</evidence>
<evidence type="ECO:0000256" key="1">
    <source>
        <dbReference type="ARBA" id="ARBA00004141"/>
    </source>
</evidence>
<dbReference type="Gene3D" id="1.20.1540.10">
    <property type="entry name" value="Rhomboid-like"/>
    <property type="match status" value="1"/>
</dbReference>
<dbReference type="EMBL" id="VTRV01000088">
    <property type="protein sequence ID" value="TZF89196.1"/>
    <property type="molecule type" value="Genomic_DNA"/>
</dbReference>
<dbReference type="GO" id="GO:0004252">
    <property type="term" value="F:serine-type endopeptidase activity"/>
    <property type="evidence" value="ECO:0007669"/>
    <property type="project" value="InterPro"/>
</dbReference>
<evidence type="ECO:0000259" key="7">
    <source>
        <dbReference type="Pfam" id="PF01694"/>
    </source>
</evidence>
<protein>
    <submittedName>
        <fullName evidence="8">Rhomboid family intramembrane serine protease</fullName>
    </submittedName>
</protein>
<evidence type="ECO:0000313" key="9">
    <source>
        <dbReference type="Proteomes" id="UP000323164"/>
    </source>
</evidence>
<evidence type="ECO:0000256" key="4">
    <source>
        <dbReference type="ARBA" id="ARBA00023136"/>
    </source>
</evidence>
<proteinExistence type="predicted"/>
<dbReference type="OrthoDB" id="465874at2"/>
<dbReference type="Proteomes" id="UP000323164">
    <property type="component" value="Unassembled WGS sequence"/>
</dbReference>
<keyword evidence="9" id="KW-1185">Reference proteome</keyword>
<name>A0A5D8Z3T1_9GAMM</name>
<dbReference type="InterPro" id="IPR022764">
    <property type="entry name" value="Peptidase_S54_rhomboid_dom"/>
</dbReference>
<dbReference type="SUPFAM" id="SSF144091">
    <property type="entry name" value="Rhomboid-like"/>
    <property type="match status" value="1"/>
</dbReference>
<feature type="transmembrane region" description="Helical" evidence="6">
    <location>
        <begin position="152"/>
        <end position="170"/>
    </location>
</feature>
<feature type="domain" description="Peptidase S54 rhomboid" evidence="7">
    <location>
        <begin position="64"/>
        <end position="192"/>
    </location>
</feature>
<sequence>MHLHTPAPPLDPIQQRRLDAQRWRRAFNLSLAAVLLVLVVYAMQSSFDVDAWTVRPHLVDGLRGVVTAPLLHGSVEHVGGNALGLLAIGTLTIAQYPRALLRTLPLAWLGSGLAAWWLGDPGSQHLGASGVINGMLFMVLTLGLVRRDRPAVAAAMLGLTLFGGMLLSVLPHEAGVSWQSHLGGAIGGVLGGLWGRHADPMPPRVRYSWDEEDEAAGDPPIEAPTDPQQHAA</sequence>
<dbReference type="PANTHER" id="PTHR43731">
    <property type="entry name" value="RHOMBOID PROTEASE"/>
    <property type="match status" value="1"/>
</dbReference>
<reference evidence="8 9" key="1">
    <citation type="submission" date="2019-08" db="EMBL/GenBank/DDBJ databases">
        <title>Draft genome sequence of Lysobacter sp. UKS-15.</title>
        <authorList>
            <person name="Im W.-T."/>
        </authorList>
    </citation>
    <scope>NUCLEOTIDE SEQUENCE [LARGE SCALE GENOMIC DNA]</scope>
    <source>
        <strain evidence="8 9">UKS-15</strain>
    </source>
</reference>
<keyword evidence="3 6" id="KW-1133">Transmembrane helix</keyword>
<gene>
    <name evidence="8" type="ORF">FW784_08975</name>
</gene>